<keyword evidence="1" id="KW-0812">Transmembrane</keyword>
<gene>
    <name evidence="2" type="ORF">SAMN04487959_11296</name>
</gene>
<feature type="transmembrane region" description="Helical" evidence="1">
    <location>
        <begin position="12"/>
        <end position="29"/>
    </location>
</feature>
<keyword evidence="1" id="KW-1133">Transmembrane helix</keyword>
<dbReference type="AlphaFoldDB" id="A0A1I3DYK0"/>
<organism evidence="2 3">
    <name type="scientific">Modicisalibacter xianhensis</name>
    <dbReference type="NCBI Taxonomy" id="442341"/>
    <lineage>
        <taxon>Bacteria</taxon>
        <taxon>Pseudomonadati</taxon>
        <taxon>Pseudomonadota</taxon>
        <taxon>Gammaproteobacteria</taxon>
        <taxon>Oceanospirillales</taxon>
        <taxon>Halomonadaceae</taxon>
        <taxon>Modicisalibacter</taxon>
    </lineage>
</organism>
<dbReference type="STRING" id="442341.SAMN04487959_11296"/>
<keyword evidence="3" id="KW-1185">Reference proteome</keyword>
<name>A0A1I3DYK0_9GAMM</name>
<sequence>MSLEGLNMLWQLVAAVFAGLGAAGVGLILRQLSGKRLPRWIVPALGGLGMIGYQIHYEYAWFDYKQAQLPASAEVVSTETDRMFWRPWTYIVPLTTGFTVLDQSNLVTQEAGEDRLVEFILYRFERQHTDMVSHQTYLLNCDAREMVPLSGDNREPRYAELRHVEGSTPLFQAVCPNA</sequence>
<evidence type="ECO:0000256" key="1">
    <source>
        <dbReference type="SAM" id="Phobius"/>
    </source>
</evidence>
<keyword evidence="1" id="KW-0472">Membrane</keyword>
<evidence type="ECO:0000313" key="2">
    <source>
        <dbReference type="EMBL" id="SFH91812.1"/>
    </source>
</evidence>
<protein>
    <submittedName>
        <fullName evidence="2">Uncharacterized protein</fullName>
    </submittedName>
</protein>
<evidence type="ECO:0000313" key="3">
    <source>
        <dbReference type="Proteomes" id="UP000199040"/>
    </source>
</evidence>
<dbReference type="Proteomes" id="UP000199040">
    <property type="component" value="Unassembled WGS sequence"/>
</dbReference>
<dbReference type="EMBL" id="FOPY01000012">
    <property type="protein sequence ID" value="SFH91812.1"/>
    <property type="molecule type" value="Genomic_DNA"/>
</dbReference>
<reference evidence="2 3" key="1">
    <citation type="submission" date="2016-10" db="EMBL/GenBank/DDBJ databases">
        <authorList>
            <person name="de Groot N.N."/>
        </authorList>
    </citation>
    <scope>NUCLEOTIDE SEQUENCE [LARGE SCALE GENOMIC DNA]</scope>
    <source>
        <strain evidence="2 3">CGMCC 1.6848</strain>
    </source>
</reference>
<proteinExistence type="predicted"/>
<accession>A0A1I3DYK0</accession>